<organism evidence="5 6">
    <name type="scientific">Pseudochelatococcus contaminans</name>
    <dbReference type="NCBI Taxonomy" id="1538103"/>
    <lineage>
        <taxon>Bacteria</taxon>
        <taxon>Pseudomonadati</taxon>
        <taxon>Pseudomonadota</taxon>
        <taxon>Alphaproteobacteria</taxon>
        <taxon>Hyphomicrobiales</taxon>
        <taxon>Chelatococcaceae</taxon>
        <taxon>Pseudochelatococcus</taxon>
    </lineage>
</organism>
<accession>A0A7W5Z2E9</accession>
<protein>
    <submittedName>
        <fullName evidence="5">FixJ family two-component response regulator</fullName>
    </submittedName>
</protein>
<dbReference type="InterPro" id="IPR050595">
    <property type="entry name" value="Bact_response_regulator"/>
</dbReference>
<dbReference type="InterPro" id="IPR001789">
    <property type="entry name" value="Sig_transdc_resp-reg_receiver"/>
</dbReference>
<dbReference type="Pfam" id="PF00072">
    <property type="entry name" value="Response_reg"/>
    <property type="match status" value="1"/>
</dbReference>
<keyword evidence="6" id="KW-1185">Reference proteome</keyword>
<dbReference type="AlphaFoldDB" id="A0A7W5Z2E9"/>
<dbReference type="Gene3D" id="3.40.50.2300">
    <property type="match status" value="1"/>
</dbReference>
<feature type="modified residue" description="4-aspartylphosphate" evidence="2">
    <location>
        <position position="91"/>
    </location>
</feature>
<dbReference type="PANTHER" id="PTHR44591">
    <property type="entry name" value="STRESS RESPONSE REGULATOR PROTEIN 1"/>
    <property type="match status" value="1"/>
</dbReference>
<evidence type="ECO:0000256" key="3">
    <source>
        <dbReference type="SAM" id="MobiDB-lite"/>
    </source>
</evidence>
<feature type="region of interest" description="Disordered" evidence="3">
    <location>
        <begin position="1"/>
        <end position="28"/>
    </location>
</feature>
<dbReference type="PROSITE" id="PS50110">
    <property type="entry name" value="RESPONSE_REGULATORY"/>
    <property type="match status" value="1"/>
</dbReference>
<dbReference type="GO" id="GO:0000160">
    <property type="term" value="P:phosphorelay signal transduction system"/>
    <property type="evidence" value="ECO:0007669"/>
    <property type="project" value="InterPro"/>
</dbReference>
<evidence type="ECO:0000259" key="4">
    <source>
        <dbReference type="PROSITE" id="PS50110"/>
    </source>
</evidence>
<keyword evidence="1 2" id="KW-0597">Phosphoprotein</keyword>
<dbReference type="SMART" id="SM00448">
    <property type="entry name" value="REC"/>
    <property type="match status" value="1"/>
</dbReference>
<dbReference type="EMBL" id="JACICC010000001">
    <property type="protein sequence ID" value="MBB3808554.1"/>
    <property type="molecule type" value="Genomic_DNA"/>
</dbReference>
<dbReference type="SUPFAM" id="SSF52172">
    <property type="entry name" value="CheY-like"/>
    <property type="match status" value="1"/>
</dbReference>
<dbReference type="InterPro" id="IPR011006">
    <property type="entry name" value="CheY-like_superfamily"/>
</dbReference>
<evidence type="ECO:0000256" key="2">
    <source>
        <dbReference type="PROSITE-ProRule" id="PRU00169"/>
    </source>
</evidence>
<evidence type="ECO:0000313" key="6">
    <source>
        <dbReference type="Proteomes" id="UP000537592"/>
    </source>
</evidence>
<name>A0A7W5Z2E9_9HYPH</name>
<comment type="caution">
    <text evidence="5">The sequence shown here is derived from an EMBL/GenBank/DDBJ whole genome shotgun (WGS) entry which is preliminary data.</text>
</comment>
<dbReference type="PANTHER" id="PTHR44591:SF25">
    <property type="entry name" value="CHEMOTAXIS TWO-COMPONENT RESPONSE REGULATOR"/>
    <property type="match status" value="1"/>
</dbReference>
<feature type="domain" description="Response regulatory" evidence="4">
    <location>
        <begin position="42"/>
        <end position="156"/>
    </location>
</feature>
<dbReference type="Proteomes" id="UP000537592">
    <property type="component" value="Unassembled WGS sequence"/>
</dbReference>
<sequence length="160" mass="16784">MAAVNGPGAVSDEGDPDAIGKGGGRGEVKSDGICRCASKNRLVLVIDDDPAVLGSLKFSLEIEGFSVRCYDSPAAFLAASDLPLRACLIVDHKLPGMNGLDLLYLLPREHRAIMPAILITSYPSASLRSRADAAGVRIVEKPFLSNALSEAICQVMSATT</sequence>
<proteinExistence type="predicted"/>
<evidence type="ECO:0000313" key="5">
    <source>
        <dbReference type="EMBL" id="MBB3808554.1"/>
    </source>
</evidence>
<reference evidence="5 6" key="1">
    <citation type="submission" date="2020-08" db="EMBL/GenBank/DDBJ databases">
        <title>Genomic Encyclopedia of Type Strains, Phase IV (KMG-IV): sequencing the most valuable type-strain genomes for metagenomic binning, comparative biology and taxonomic classification.</title>
        <authorList>
            <person name="Goeker M."/>
        </authorList>
    </citation>
    <scope>NUCLEOTIDE SEQUENCE [LARGE SCALE GENOMIC DNA]</scope>
    <source>
        <strain evidence="5 6">DSM 28760</strain>
    </source>
</reference>
<gene>
    <name evidence="5" type="ORF">FHS81_000608</name>
</gene>
<evidence type="ECO:0000256" key="1">
    <source>
        <dbReference type="ARBA" id="ARBA00022553"/>
    </source>
</evidence>